<name>A0A7W4J0Z8_9PROT</name>
<keyword evidence="2" id="KW-0812">Transmembrane</keyword>
<feature type="transmembrane region" description="Helical" evidence="2">
    <location>
        <begin position="414"/>
        <end position="431"/>
    </location>
</feature>
<proteinExistence type="predicted"/>
<evidence type="ECO:0008006" key="5">
    <source>
        <dbReference type="Google" id="ProtNLM"/>
    </source>
</evidence>
<feature type="transmembrane region" description="Helical" evidence="2">
    <location>
        <begin position="133"/>
        <end position="150"/>
    </location>
</feature>
<organism evidence="3 4">
    <name type="scientific">Gluconacetobacter asukensis</name>
    <dbReference type="NCBI Taxonomy" id="1017181"/>
    <lineage>
        <taxon>Bacteria</taxon>
        <taxon>Pseudomonadati</taxon>
        <taxon>Pseudomonadota</taxon>
        <taxon>Alphaproteobacteria</taxon>
        <taxon>Acetobacterales</taxon>
        <taxon>Acetobacteraceae</taxon>
        <taxon>Gluconacetobacter</taxon>
    </lineage>
</organism>
<dbReference type="Proteomes" id="UP000577891">
    <property type="component" value="Unassembled WGS sequence"/>
</dbReference>
<sequence length="497" mass="53631">MGITFFFLVLAPLCLIWATRPERLIQLMVITGIFEASAAITIGSFGIAPSILPAMTMVAYISTQFLLGARYPGRARVWPLAAPLIGIAGWAILTSWLSPRLFEGRAYVWPQKSTPPFVITPLAPTLSNLNQDLYLLLNIVLFVMVALYATRQGPAGHPFHPVGILRTYFASILIAFGFGVWQFASHVAHVPFPSDILYSNPGWSILTEQTIGSLPRINATFSEPSAFGSYMAAGAFCSGWLILNDFPGTLVRITLAVAIAGVLLSTSATGIVSVGIGALIVVIMGLTIHAKRFLPIIRRRAIQFLLLSVLLAVLVTVMVPDLLTSLNTIFDSVTNKQGSESYNERSSTDLDSLQAALDTFGFGVGWGSNRSSSLVPGLLAAIGVPGMLGLIWFGWRLVSRVRSLGKMDRKLQDIQLVNGASAIIVSYLVSACLSGPTITSATFFVFLALLISGIARAERAQASKAPARLFPPTARRQPEGGTDMRDRPLQHSWVITQ</sequence>
<feature type="transmembrane region" description="Helical" evidence="2">
    <location>
        <begin position="374"/>
        <end position="393"/>
    </location>
</feature>
<comment type="caution">
    <text evidence="3">The sequence shown here is derived from an EMBL/GenBank/DDBJ whole genome shotgun (WGS) entry which is preliminary data.</text>
</comment>
<feature type="transmembrane region" description="Helical" evidence="2">
    <location>
        <begin position="37"/>
        <end position="63"/>
    </location>
</feature>
<feature type="transmembrane region" description="Helical" evidence="2">
    <location>
        <begin position="437"/>
        <end position="455"/>
    </location>
</feature>
<feature type="region of interest" description="Disordered" evidence="1">
    <location>
        <begin position="467"/>
        <end position="487"/>
    </location>
</feature>
<dbReference type="EMBL" id="JABEQE010000007">
    <property type="protein sequence ID" value="MBB2172442.1"/>
    <property type="molecule type" value="Genomic_DNA"/>
</dbReference>
<feature type="transmembrane region" description="Helical" evidence="2">
    <location>
        <begin position="162"/>
        <end position="184"/>
    </location>
</feature>
<feature type="transmembrane region" description="Helical" evidence="2">
    <location>
        <begin position="301"/>
        <end position="319"/>
    </location>
</feature>
<feature type="transmembrane region" description="Helical" evidence="2">
    <location>
        <begin position="271"/>
        <end position="289"/>
    </location>
</feature>
<feature type="compositionally biased region" description="Basic and acidic residues" evidence="1">
    <location>
        <begin position="476"/>
        <end position="487"/>
    </location>
</feature>
<evidence type="ECO:0000313" key="3">
    <source>
        <dbReference type="EMBL" id="MBB2172442.1"/>
    </source>
</evidence>
<gene>
    <name evidence="3" type="ORF">HLH35_10005</name>
</gene>
<accession>A0A7W4J0Z8</accession>
<dbReference type="AlphaFoldDB" id="A0A7W4J0Z8"/>
<dbReference type="RefSeq" id="WP_182978993.1">
    <property type="nucleotide sequence ID" value="NZ_BAABGB010000058.1"/>
</dbReference>
<feature type="transmembrane region" description="Helical" evidence="2">
    <location>
        <begin position="75"/>
        <end position="97"/>
    </location>
</feature>
<keyword evidence="4" id="KW-1185">Reference proteome</keyword>
<keyword evidence="2" id="KW-0472">Membrane</keyword>
<reference evidence="3 4" key="1">
    <citation type="submission" date="2020-04" db="EMBL/GenBank/DDBJ databases">
        <title>Description of novel Gluconacetobacter.</title>
        <authorList>
            <person name="Sombolestani A."/>
        </authorList>
    </citation>
    <scope>NUCLEOTIDE SEQUENCE [LARGE SCALE GENOMIC DNA]</scope>
    <source>
        <strain evidence="3 4">LMG 27724</strain>
    </source>
</reference>
<keyword evidence="2" id="KW-1133">Transmembrane helix</keyword>
<evidence type="ECO:0000313" key="4">
    <source>
        <dbReference type="Proteomes" id="UP000577891"/>
    </source>
</evidence>
<evidence type="ECO:0000256" key="1">
    <source>
        <dbReference type="SAM" id="MobiDB-lite"/>
    </source>
</evidence>
<evidence type="ECO:0000256" key="2">
    <source>
        <dbReference type="SAM" id="Phobius"/>
    </source>
</evidence>
<protein>
    <recommendedName>
        <fullName evidence="5">O-Antigen ligase</fullName>
    </recommendedName>
</protein>